<sequence length="50" mass="6034">IELKVVEVDYSYWARPNKYVSNHSYLRMKVGYVLEIAELDHVRYVRPNGY</sequence>
<feature type="non-terminal residue" evidence="1">
    <location>
        <position position="50"/>
    </location>
</feature>
<name>A0A9N9K8M4_9GLOM</name>
<feature type="non-terminal residue" evidence="1">
    <location>
        <position position="1"/>
    </location>
</feature>
<gene>
    <name evidence="1" type="ORF">RFULGI_LOCUS19197</name>
</gene>
<protein>
    <submittedName>
        <fullName evidence="1">12742_t:CDS:1</fullName>
    </submittedName>
</protein>
<organism evidence="1 2">
    <name type="scientific">Racocetra fulgida</name>
    <dbReference type="NCBI Taxonomy" id="60492"/>
    <lineage>
        <taxon>Eukaryota</taxon>
        <taxon>Fungi</taxon>
        <taxon>Fungi incertae sedis</taxon>
        <taxon>Mucoromycota</taxon>
        <taxon>Glomeromycotina</taxon>
        <taxon>Glomeromycetes</taxon>
        <taxon>Diversisporales</taxon>
        <taxon>Gigasporaceae</taxon>
        <taxon>Racocetra</taxon>
    </lineage>
</organism>
<dbReference type="EMBL" id="CAJVPZ010091358">
    <property type="protein sequence ID" value="CAG8815501.1"/>
    <property type="molecule type" value="Genomic_DNA"/>
</dbReference>
<dbReference type="Proteomes" id="UP000789396">
    <property type="component" value="Unassembled WGS sequence"/>
</dbReference>
<accession>A0A9N9K8M4</accession>
<comment type="caution">
    <text evidence="1">The sequence shown here is derived from an EMBL/GenBank/DDBJ whole genome shotgun (WGS) entry which is preliminary data.</text>
</comment>
<evidence type="ECO:0000313" key="1">
    <source>
        <dbReference type="EMBL" id="CAG8815501.1"/>
    </source>
</evidence>
<dbReference type="AlphaFoldDB" id="A0A9N9K8M4"/>
<reference evidence="1" key="1">
    <citation type="submission" date="2021-06" db="EMBL/GenBank/DDBJ databases">
        <authorList>
            <person name="Kallberg Y."/>
            <person name="Tangrot J."/>
            <person name="Rosling A."/>
        </authorList>
    </citation>
    <scope>NUCLEOTIDE SEQUENCE</scope>
    <source>
        <strain evidence="1">IN212</strain>
    </source>
</reference>
<proteinExistence type="predicted"/>
<keyword evidence="2" id="KW-1185">Reference proteome</keyword>
<evidence type="ECO:0000313" key="2">
    <source>
        <dbReference type="Proteomes" id="UP000789396"/>
    </source>
</evidence>